<dbReference type="EMBL" id="VOUQ01000072">
    <property type="protein sequence ID" value="TXE21619.1"/>
    <property type="molecule type" value="Genomic_DNA"/>
</dbReference>
<sequence length="73" mass="8345">MGVSCLTTMGKNLIPANEQPREDKRRTVLHWQQPSTAACCQCSSVFTSIPHQSIDMYWFFKTCNVACILLFFL</sequence>
<reference evidence="1 2" key="1">
    <citation type="submission" date="2019-07" db="EMBL/GenBank/DDBJ databases">
        <title>Serratia strains were isolated from fresh produce.</title>
        <authorList>
            <person name="Cho G.-S."/>
            <person name="Stein M."/>
            <person name="Lee W."/>
            <person name="Suh S.H."/>
            <person name="Franz C.M.A.P."/>
        </authorList>
    </citation>
    <scope>NUCLEOTIDE SEQUENCE [LARGE SCALE GENOMIC DNA]</scope>
    <source>
        <strain evidence="1 2">S16</strain>
    </source>
</reference>
<evidence type="ECO:0000313" key="1">
    <source>
        <dbReference type="EMBL" id="TXE21619.1"/>
    </source>
</evidence>
<proteinExistence type="predicted"/>
<accession>A0A5C7BBL2</accession>
<dbReference type="AlphaFoldDB" id="A0A5C7BBL2"/>
<comment type="caution">
    <text evidence="1">The sequence shown here is derived from an EMBL/GenBank/DDBJ whole genome shotgun (WGS) entry which is preliminary data.</text>
</comment>
<name>A0A5C7BBL2_SERMA</name>
<organism evidence="1 2">
    <name type="scientific">Serratia marcescens</name>
    <dbReference type="NCBI Taxonomy" id="615"/>
    <lineage>
        <taxon>Bacteria</taxon>
        <taxon>Pseudomonadati</taxon>
        <taxon>Pseudomonadota</taxon>
        <taxon>Gammaproteobacteria</taxon>
        <taxon>Enterobacterales</taxon>
        <taxon>Yersiniaceae</taxon>
        <taxon>Serratia</taxon>
    </lineage>
</organism>
<gene>
    <name evidence="1" type="ORF">FOT62_27170</name>
</gene>
<dbReference type="RefSeq" id="WP_147882411.1">
    <property type="nucleotide sequence ID" value="NZ_VOUQ01000072.1"/>
</dbReference>
<protein>
    <submittedName>
        <fullName evidence="1">Uncharacterized protein</fullName>
    </submittedName>
</protein>
<evidence type="ECO:0000313" key="2">
    <source>
        <dbReference type="Proteomes" id="UP000321126"/>
    </source>
</evidence>
<dbReference type="Proteomes" id="UP000321126">
    <property type="component" value="Unassembled WGS sequence"/>
</dbReference>